<gene>
    <name evidence="1" type="ORF">SAE02_72900</name>
</gene>
<proteinExistence type="predicted"/>
<evidence type="ECO:0000313" key="1">
    <source>
        <dbReference type="EMBL" id="GEO43142.1"/>
    </source>
</evidence>
<keyword evidence="2" id="KW-1185">Reference proteome</keyword>
<accession>A0A512E350</accession>
<sequence length="114" mass="13355">MGFDQKLKDLLRLQTTQPDAFTAELDEPWPGMRSDIELALGILMEYQRRGEPLRLIEDFHINEETGEVKVLMPEWQTSLIAEFRSLFDEDEAQYRFMKTYNELIGKRMTGPGLN</sequence>
<reference evidence="1 2" key="1">
    <citation type="submission" date="2019-07" db="EMBL/GenBank/DDBJ databases">
        <title>Whole genome shotgun sequence of Skermanella aerolata NBRC 106429.</title>
        <authorList>
            <person name="Hosoyama A."/>
            <person name="Uohara A."/>
            <person name="Ohji S."/>
            <person name="Ichikawa N."/>
        </authorList>
    </citation>
    <scope>NUCLEOTIDE SEQUENCE [LARGE SCALE GENOMIC DNA]</scope>
    <source>
        <strain evidence="1 2">NBRC 106429</strain>
    </source>
</reference>
<protein>
    <submittedName>
        <fullName evidence="1">Uncharacterized protein</fullName>
    </submittedName>
</protein>
<organism evidence="1 2">
    <name type="scientific">Skermanella aerolata</name>
    <dbReference type="NCBI Taxonomy" id="393310"/>
    <lineage>
        <taxon>Bacteria</taxon>
        <taxon>Pseudomonadati</taxon>
        <taxon>Pseudomonadota</taxon>
        <taxon>Alphaproteobacteria</taxon>
        <taxon>Rhodospirillales</taxon>
        <taxon>Azospirillaceae</taxon>
        <taxon>Skermanella</taxon>
    </lineage>
</organism>
<dbReference type="EMBL" id="BJYZ01000064">
    <property type="protein sequence ID" value="GEO43142.1"/>
    <property type="molecule type" value="Genomic_DNA"/>
</dbReference>
<name>A0A512E350_9PROT</name>
<dbReference type="Proteomes" id="UP000321523">
    <property type="component" value="Unassembled WGS sequence"/>
</dbReference>
<dbReference type="RefSeq" id="WP_044436895.1">
    <property type="nucleotide sequence ID" value="NZ_BJYZ01000064.1"/>
</dbReference>
<comment type="caution">
    <text evidence="1">The sequence shown here is derived from an EMBL/GenBank/DDBJ whole genome shotgun (WGS) entry which is preliminary data.</text>
</comment>
<dbReference type="AlphaFoldDB" id="A0A512E350"/>
<evidence type="ECO:0000313" key="2">
    <source>
        <dbReference type="Proteomes" id="UP000321523"/>
    </source>
</evidence>